<comment type="similarity">
    <text evidence="2">Belongs to the class-D beta-lactamase family.</text>
</comment>
<comment type="catalytic activity">
    <reaction evidence="1">
        <text>a beta-lactam + H2O = a substituted beta-amino acid</text>
        <dbReference type="Rhea" id="RHEA:20401"/>
        <dbReference type="ChEBI" id="CHEBI:15377"/>
        <dbReference type="ChEBI" id="CHEBI:35627"/>
        <dbReference type="ChEBI" id="CHEBI:140347"/>
        <dbReference type="EC" id="3.5.2.6"/>
    </reaction>
</comment>
<dbReference type="GO" id="GO:0008800">
    <property type="term" value="F:beta-lactamase activity"/>
    <property type="evidence" value="ECO:0007669"/>
    <property type="project" value="UniProtKB-EC"/>
</dbReference>
<sequence>MKRSLGIICVFLIVFLLSGCGKSSFDGSRIGNDSQFVMKYKIFNTTDEQSLLLESGATIRTEVIVDSGKLSIKIQKDSDTPIYERDDIVTSENFDVEIQESGTYKITVIGENTKGGVNFKKVDGEKAEQEETQQGISEKKIDLGGAFQEINGCAVIYSPVQEEYSFFNEDMCRQEVSPYSTFKIISALLGLQKGVIVDESSTMGYDGTDYGNAEWNGDLTLEEAFEKSCIWYFREVIDLVGRDKMQEELKNLQYGNCDISEWNGSNINPLENLNGFWLDSSLKISPLEQVEVLSRIFEGHSDYDSRNIEILKKIMLVDENDSQKIYGKTGSGNGEAWFVGFSESDGERKYIAIYLNDSEHRNQISGNKAKEMALEILK</sequence>
<dbReference type="GO" id="GO:0005886">
    <property type="term" value="C:plasma membrane"/>
    <property type="evidence" value="ECO:0007669"/>
    <property type="project" value="TreeGrafter"/>
</dbReference>
<evidence type="ECO:0000256" key="4">
    <source>
        <dbReference type="ARBA" id="ARBA00022729"/>
    </source>
</evidence>
<reference evidence="8 9" key="1">
    <citation type="submission" date="2020-08" db="EMBL/GenBank/DDBJ databases">
        <title>Genome public.</title>
        <authorList>
            <person name="Liu C."/>
            <person name="Sun Q."/>
        </authorList>
    </citation>
    <scope>NUCLEOTIDE SEQUENCE [LARGE SCALE GENOMIC DNA]</scope>
    <source>
        <strain evidence="8 9">BX17</strain>
    </source>
</reference>
<dbReference type="Gene3D" id="3.40.710.10">
    <property type="entry name" value="DD-peptidase/beta-lactamase superfamily"/>
    <property type="match status" value="1"/>
</dbReference>
<evidence type="ECO:0000256" key="3">
    <source>
        <dbReference type="ARBA" id="ARBA00012865"/>
    </source>
</evidence>
<name>A0A8I0AC65_9FIRM</name>
<evidence type="ECO:0000256" key="1">
    <source>
        <dbReference type="ARBA" id="ARBA00001526"/>
    </source>
</evidence>
<dbReference type="GO" id="GO:0071555">
    <property type="term" value="P:cell wall organization"/>
    <property type="evidence" value="ECO:0007669"/>
    <property type="project" value="TreeGrafter"/>
</dbReference>
<protein>
    <recommendedName>
        <fullName evidence="3">beta-lactamase</fullName>
        <ecNumber evidence="3">3.5.2.6</ecNumber>
    </recommendedName>
</protein>
<evidence type="ECO:0000256" key="6">
    <source>
        <dbReference type="ARBA" id="ARBA00023251"/>
    </source>
</evidence>
<dbReference type="InterPro" id="IPR050515">
    <property type="entry name" value="Beta-lactam/transpept"/>
</dbReference>
<dbReference type="PANTHER" id="PTHR30627">
    <property type="entry name" value="PEPTIDOGLYCAN D,D-TRANSPEPTIDASE"/>
    <property type="match status" value="1"/>
</dbReference>
<accession>A0A8I0AC65</accession>
<dbReference type="SUPFAM" id="SSF56601">
    <property type="entry name" value="beta-lactamase/transpeptidase-like"/>
    <property type="match status" value="1"/>
</dbReference>
<dbReference type="GO" id="GO:0008658">
    <property type="term" value="F:penicillin binding"/>
    <property type="evidence" value="ECO:0007669"/>
    <property type="project" value="InterPro"/>
</dbReference>
<dbReference type="PANTHER" id="PTHR30627:SF6">
    <property type="entry name" value="BETA-LACTAMASE YBXI-RELATED"/>
    <property type="match status" value="1"/>
</dbReference>
<dbReference type="EMBL" id="JACOOT010000030">
    <property type="protein sequence ID" value="MBC5651970.1"/>
    <property type="molecule type" value="Genomic_DNA"/>
</dbReference>
<evidence type="ECO:0000259" key="7">
    <source>
        <dbReference type="Pfam" id="PF00905"/>
    </source>
</evidence>
<dbReference type="RefSeq" id="WP_186901618.1">
    <property type="nucleotide sequence ID" value="NZ_JACOOT010000030.1"/>
</dbReference>
<comment type="caution">
    <text evidence="8">The sequence shown here is derived from an EMBL/GenBank/DDBJ whole genome shotgun (WGS) entry which is preliminary data.</text>
</comment>
<organism evidence="8 9">
    <name type="scientific">Blautia segnis</name>
    <dbReference type="NCBI Taxonomy" id="2763030"/>
    <lineage>
        <taxon>Bacteria</taxon>
        <taxon>Bacillati</taxon>
        <taxon>Bacillota</taxon>
        <taxon>Clostridia</taxon>
        <taxon>Lachnospirales</taxon>
        <taxon>Lachnospiraceae</taxon>
        <taxon>Blautia</taxon>
    </lineage>
</organism>
<evidence type="ECO:0000313" key="8">
    <source>
        <dbReference type="EMBL" id="MBC5651970.1"/>
    </source>
</evidence>
<evidence type="ECO:0000256" key="5">
    <source>
        <dbReference type="ARBA" id="ARBA00022801"/>
    </source>
</evidence>
<gene>
    <name evidence="8" type="ORF">H8S54_12845</name>
</gene>
<keyword evidence="9" id="KW-1185">Reference proteome</keyword>
<dbReference type="GO" id="GO:0046677">
    <property type="term" value="P:response to antibiotic"/>
    <property type="evidence" value="ECO:0007669"/>
    <property type="project" value="UniProtKB-KW"/>
</dbReference>
<evidence type="ECO:0000256" key="2">
    <source>
        <dbReference type="ARBA" id="ARBA00007898"/>
    </source>
</evidence>
<dbReference type="InterPro" id="IPR012338">
    <property type="entry name" value="Beta-lactam/transpept-like"/>
</dbReference>
<dbReference type="InterPro" id="IPR001460">
    <property type="entry name" value="PCN-bd_Tpept"/>
</dbReference>
<dbReference type="PROSITE" id="PS51257">
    <property type="entry name" value="PROKAR_LIPOPROTEIN"/>
    <property type="match status" value="1"/>
</dbReference>
<feature type="domain" description="Penicillin-binding protein transpeptidase" evidence="7">
    <location>
        <begin position="165"/>
        <end position="377"/>
    </location>
</feature>
<proteinExistence type="inferred from homology"/>
<dbReference type="Proteomes" id="UP000652847">
    <property type="component" value="Unassembled WGS sequence"/>
</dbReference>
<dbReference type="Pfam" id="PF00905">
    <property type="entry name" value="Transpeptidase"/>
    <property type="match status" value="1"/>
</dbReference>
<keyword evidence="6" id="KW-0046">Antibiotic resistance</keyword>
<evidence type="ECO:0000313" key="9">
    <source>
        <dbReference type="Proteomes" id="UP000652847"/>
    </source>
</evidence>
<dbReference type="EC" id="3.5.2.6" evidence="3"/>
<keyword evidence="4" id="KW-0732">Signal</keyword>
<keyword evidence="5" id="KW-0378">Hydrolase</keyword>
<dbReference type="AlphaFoldDB" id="A0A8I0AC65"/>